<proteinExistence type="predicted"/>
<evidence type="ECO:0000313" key="2">
    <source>
        <dbReference type="EMBL" id="MDP5307540.1"/>
    </source>
</evidence>
<name>A0ABT9JCK0_9RHOB</name>
<dbReference type="EMBL" id="JAVAMQ010000008">
    <property type="protein sequence ID" value="MDP5307540.1"/>
    <property type="molecule type" value="Genomic_DNA"/>
</dbReference>
<protein>
    <submittedName>
        <fullName evidence="2">Uncharacterized protein</fullName>
    </submittedName>
</protein>
<dbReference type="RefSeq" id="WP_305963391.1">
    <property type="nucleotide sequence ID" value="NZ_JAVAMQ010000008.1"/>
</dbReference>
<evidence type="ECO:0000313" key="3">
    <source>
        <dbReference type="Proteomes" id="UP001224997"/>
    </source>
</evidence>
<organism evidence="2 3">
    <name type="scientific">Paracoccus spongiarum</name>
    <dbReference type="NCBI Taxonomy" id="3064387"/>
    <lineage>
        <taxon>Bacteria</taxon>
        <taxon>Pseudomonadati</taxon>
        <taxon>Pseudomonadota</taxon>
        <taxon>Alphaproteobacteria</taxon>
        <taxon>Rhodobacterales</taxon>
        <taxon>Paracoccaceae</taxon>
        <taxon>Paracoccus</taxon>
    </lineage>
</organism>
<sequence length="304" mass="32390">MTNQADMTTPPAFSAWSLAGDGRAPALLPDLAMLEAWLAADGGAALLVHAGPAAVVAGLVAQGATLRDARLRWRADAAAYMAVQRRHRDRVAVIAQPRNARALEALRVAFAARWPDRRLPDLPLATASPAAEPGANTARETAGSHALCGLSLALDPEAVELMDAIEAATTGPAPQRDDPDSMLESVATDLLSPRPDPQVAVLQRQLAEAEGVSEQVAVLRQQLSDAQGVSRQVADLRRQLDDSEMLRTVLMQQVKDLEQALRGAADATAKARREGQAKLDEVYASTSWRITGPMRALKTRLARG</sequence>
<feature type="coiled-coil region" evidence="1">
    <location>
        <begin position="202"/>
        <end position="274"/>
    </location>
</feature>
<accession>A0ABT9JCK0</accession>
<comment type="caution">
    <text evidence="2">The sequence shown here is derived from an EMBL/GenBank/DDBJ whole genome shotgun (WGS) entry which is preliminary data.</text>
</comment>
<evidence type="ECO:0000256" key="1">
    <source>
        <dbReference type="SAM" id="Coils"/>
    </source>
</evidence>
<keyword evidence="3" id="KW-1185">Reference proteome</keyword>
<reference evidence="2 3" key="1">
    <citation type="submission" date="2023-08" db="EMBL/GenBank/DDBJ databases">
        <authorList>
            <person name="Park J.-S."/>
        </authorList>
    </citation>
    <scope>NUCLEOTIDE SEQUENCE [LARGE SCALE GENOMIC DNA]</scope>
    <source>
        <strain evidence="2 3">2205BS29-5</strain>
    </source>
</reference>
<gene>
    <name evidence="2" type="ORF">Q5Y72_10595</name>
</gene>
<keyword evidence="1" id="KW-0175">Coiled coil</keyword>
<dbReference type="Proteomes" id="UP001224997">
    <property type="component" value="Unassembled WGS sequence"/>
</dbReference>